<reference evidence="2" key="1">
    <citation type="journal article" date="2014" name="Int. J. Syst. Evol. Microbiol.">
        <title>Complete genome sequence of Corynebacterium casei LMG S-19264T (=DSM 44701T), isolated from a smear-ripened cheese.</title>
        <authorList>
            <consortium name="US DOE Joint Genome Institute (JGI-PGF)"/>
            <person name="Walter F."/>
            <person name="Albersmeier A."/>
            <person name="Kalinowski J."/>
            <person name="Ruckert C."/>
        </authorList>
    </citation>
    <scope>NUCLEOTIDE SEQUENCE</scope>
    <source>
        <strain evidence="2">JCM 17820</strain>
    </source>
</reference>
<dbReference type="InterPro" id="IPR036249">
    <property type="entry name" value="Thioredoxin-like_sf"/>
</dbReference>
<dbReference type="SUPFAM" id="SSF52833">
    <property type="entry name" value="Thioredoxin-like"/>
    <property type="match status" value="1"/>
</dbReference>
<evidence type="ECO:0000313" key="2">
    <source>
        <dbReference type="EMBL" id="GGN99526.1"/>
    </source>
</evidence>
<evidence type="ECO:0000256" key="1">
    <source>
        <dbReference type="SAM" id="MobiDB-lite"/>
    </source>
</evidence>
<keyword evidence="3" id="KW-1185">Reference proteome</keyword>
<name>A0A830GNS2_9EURY</name>
<comment type="caution">
    <text evidence="2">The sequence shown here is derived from an EMBL/GenBank/DDBJ whole genome shotgun (WGS) entry which is preliminary data.</text>
</comment>
<dbReference type="EMBL" id="BMOU01000005">
    <property type="protein sequence ID" value="GGN99526.1"/>
    <property type="molecule type" value="Genomic_DNA"/>
</dbReference>
<dbReference type="Proteomes" id="UP000605784">
    <property type="component" value="Unassembled WGS sequence"/>
</dbReference>
<protein>
    <recommendedName>
        <fullName evidence="4">Redoxin domain-containing protein</fullName>
    </recommendedName>
</protein>
<dbReference type="AlphaFoldDB" id="A0A830GNS2"/>
<organism evidence="2 3">
    <name type="scientific">Haloarcula pellucida</name>
    <dbReference type="NCBI Taxonomy" id="1427151"/>
    <lineage>
        <taxon>Archaea</taxon>
        <taxon>Methanobacteriati</taxon>
        <taxon>Methanobacteriota</taxon>
        <taxon>Stenosarchaea group</taxon>
        <taxon>Halobacteria</taxon>
        <taxon>Halobacteriales</taxon>
        <taxon>Haloarculaceae</taxon>
        <taxon>Haloarcula</taxon>
    </lineage>
</organism>
<reference evidence="2" key="2">
    <citation type="submission" date="2020-09" db="EMBL/GenBank/DDBJ databases">
        <authorList>
            <person name="Sun Q."/>
            <person name="Ohkuma M."/>
        </authorList>
    </citation>
    <scope>NUCLEOTIDE SEQUENCE</scope>
    <source>
        <strain evidence="2">JCM 17820</strain>
    </source>
</reference>
<evidence type="ECO:0000313" key="3">
    <source>
        <dbReference type="Proteomes" id="UP000605784"/>
    </source>
</evidence>
<evidence type="ECO:0008006" key="4">
    <source>
        <dbReference type="Google" id="ProtNLM"/>
    </source>
</evidence>
<sequence length="155" mass="17140">MAERAASHSRPPVFARRALRYAMSIEATDFSVPNVGPGPDPPSALAADNEFADRDTEAVSIVSEPHERVREWQDSYDPPYPIVADPEATAGNAYDQPVRFGFPGDWSDFLGRMPEAVLVDLRDGPAVAWSYRSKPTFDRPSVDDLFDAADEARTR</sequence>
<accession>A0A830GNS2</accession>
<dbReference type="Gene3D" id="3.40.30.10">
    <property type="entry name" value="Glutaredoxin"/>
    <property type="match status" value="1"/>
</dbReference>
<gene>
    <name evidence="2" type="ORF">GCM10009030_31160</name>
</gene>
<feature type="region of interest" description="Disordered" evidence="1">
    <location>
        <begin position="132"/>
        <end position="155"/>
    </location>
</feature>
<proteinExistence type="predicted"/>